<protein>
    <submittedName>
        <fullName evidence="1">Uncharacterized protein</fullName>
    </submittedName>
</protein>
<sequence>MECKQVSGRTYYPITRIEVDFDAHRDVVTLLPTFYAFGCEYGGRGLMLDRDDAFRLIAAVEKALSVEN</sequence>
<evidence type="ECO:0000313" key="1">
    <source>
        <dbReference type="EMBL" id="PMS20301.1"/>
    </source>
</evidence>
<dbReference type="AlphaFoldDB" id="A0A2N7VT18"/>
<dbReference type="Proteomes" id="UP000235347">
    <property type="component" value="Unassembled WGS sequence"/>
</dbReference>
<comment type="caution">
    <text evidence="1">The sequence shown here is derived from an EMBL/GenBank/DDBJ whole genome shotgun (WGS) entry which is preliminary data.</text>
</comment>
<evidence type="ECO:0000313" key="2">
    <source>
        <dbReference type="Proteomes" id="UP000235347"/>
    </source>
</evidence>
<gene>
    <name evidence="1" type="ORF">C0Z19_20120</name>
</gene>
<accession>A0A2N7VT18</accession>
<organism evidence="1 2">
    <name type="scientific">Trinickia soli</name>
    <dbReference type="NCBI Taxonomy" id="380675"/>
    <lineage>
        <taxon>Bacteria</taxon>
        <taxon>Pseudomonadati</taxon>
        <taxon>Pseudomonadota</taxon>
        <taxon>Betaproteobacteria</taxon>
        <taxon>Burkholderiales</taxon>
        <taxon>Burkholderiaceae</taxon>
        <taxon>Trinickia</taxon>
    </lineage>
</organism>
<dbReference type="EMBL" id="PNYB01000019">
    <property type="protein sequence ID" value="PMS20301.1"/>
    <property type="molecule type" value="Genomic_DNA"/>
</dbReference>
<proteinExistence type="predicted"/>
<keyword evidence="2" id="KW-1185">Reference proteome</keyword>
<reference evidence="1 2" key="1">
    <citation type="submission" date="2018-01" db="EMBL/GenBank/DDBJ databases">
        <title>Whole genome analyses suggest that Burkholderia sensu lato contains two further novel genera in the rhizoxinica-symbiotica group Mycetohabitans gen. nov., and Trinickia gen. nov.: implications for the evolution of diazotrophy and nodulation in the Burkholderiaceae.</title>
        <authorList>
            <person name="Estrada-de los Santos P."/>
            <person name="Palmer M."/>
            <person name="Chavez-Ramirez B."/>
            <person name="Beukes C."/>
            <person name="Steenkamp E.T."/>
            <person name="Hirsch A.M."/>
            <person name="Manyaka P."/>
            <person name="Maluk M."/>
            <person name="Lafos M."/>
            <person name="Crook M."/>
            <person name="Gross E."/>
            <person name="Simon M.F."/>
            <person name="Bueno dos Reis Junior F."/>
            <person name="Poole P.S."/>
            <person name="Venter S.N."/>
            <person name="James E.K."/>
        </authorList>
    </citation>
    <scope>NUCLEOTIDE SEQUENCE [LARGE SCALE GENOMIC DNA]</scope>
    <source>
        <strain evidence="1 2">GP25-8</strain>
    </source>
</reference>
<name>A0A2N7VT18_9BURK</name>